<evidence type="ECO:0000256" key="1">
    <source>
        <dbReference type="ARBA" id="ARBA00004613"/>
    </source>
</evidence>
<evidence type="ECO:0000256" key="3">
    <source>
        <dbReference type="ARBA" id="ARBA00021421"/>
    </source>
</evidence>
<dbReference type="GO" id="GO:0051051">
    <property type="term" value="P:negative regulation of transport"/>
    <property type="evidence" value="ECO:0007669"/>
    <property type="project" value="UniProtKB-ARBA"/>
</dbReference>
<keyword evidence="8" id="KW-0732">Signal</keyword>
<comment type="function">
    <text evidence="6">Key player in the regulation of energy balance and body weight control. Once released into the circulation, has central and peripheral effects by binding LEPR, found in many tissues, which results in the activation of several major signaling pathways. In the hypothalamus, acts as an appetite-regulating factor that induces a decrease in food intake and an increase in energy consumption by inducing anorexinogenic factors and suppressing orexigenic neuropeptides, also regulates bone mass and secretion of hypothalamo-pituitary-adrenal hormones. In the periphery, increases basal metabolism, influences reproductive function, regulates pancreatic beta-cell function and insulin secretion, is pro-angiogenic for endothelial cell and affects innate and adaptive immunity. In the arcuate nucleus of the hypothalamus, activates by depolarization POMC neurons inducing FOS and SOCS3 expression to release anorexigenic peptides and inhibits by hyperpolarization NPY neurons inducing SOCS3 with a consequent reduction on release of orexigenic peptides. In addition to its known satiety inducing effect, has a modulatory role in nutrient absorption. In the intestine, reduces glucose absorption by enterocytes by activating PKC and leading to a sequential activation of p38, PI3K and ERK signaling pathways which exerts an inhibitory effect on glucose absorption. Acts as a growth factor on certain tissues, through the activation of different signaling pathways increases expression of genes involved in cell cycle regulation such as CCND1, via JAK2-STAT3 pathway, or VEGFA, via MAPK1/3 and PI3K-AKT1 pathways. May also play an apoptotic role via JAK2-STAT3 pathway and up-regulation of BIRC5 expression. Pro-angiogenic, has mitogenic activity on vascular endothelial cells and plays a role in matrix remodeling by regulating the expression of matrix metalloproteinases (MMPs) and tissue inhibitors of metalloproteinases (TIMPs). In innate immunity, modulates the activity and function of neutrophils by increasing chemotaxis and the secretion of oxygen radicals. Increases phagocytosis by macrophages and enhances secretion of pro-inflammatory mediators. Increases cytotoxic ability of NK cells. Plays a pro-inflammatory role, in synergy with IL1B, by inducing NOS2 which promotes the production of IL6, IL8 and Prostaglandin E2, through a signaling pathway that involves JAK2, PI3K, MAP2K1/MEK1 and MAPK14/p38. In adaptive immunity, promotes the switch of memory T-cells towards T helper-1 cell immune responses. Increases CD4(+)CD25(-) T-cell proliferation and reduces autophagy during TCR (T-cell receptor) stimulation, through MTOR signaling pathway activation and BCL2 up-regulation.</text>
</comment>
<accession>A0A1U7SPA6</accession>
<evidence type="ECO:0000313" key="10">
    <source>
        <dbReference type="RefSeq" id="XP_008047370.1"/>
    </source>
</evidence>
<evidence type="ECO:0000313" key="9">
    <source>
        <dbReference type="Proteomes" id="UP000189704"/>
    </source>
</evidence>
<dbReference type="PRINTS" id="PR00495">
    <property type="entry name" value="LEPTIN"/>
</dbReference>
<dbReference type="InterPro" id="IPR009079">
    <property type="entry name" value="4_helix_cytokine-like_core"/>
</dbReference>
<reference evidence="10" key="1">
    <citation type="submission" date="2025-08" db="UniProtKB">
        <authorList>
            <consortium name="RefSeq"/>
        </authorList>
    </citation>
    <scope>IDENTIFICATION</scope>
</reference>
<keyword evidence="9" id="KW-1185">Reference proteome</keyword>
<gene>
    <name evidence="10" type="primary">LOC103250581</name>
</gene>
<evidence type="ECO:0000256" key="2">
    <source>
        <dbReference type="ARBA" id="ARBA00005834"/>
    </source>
</evidence>
<dbReference type="GO" id="GO:0051428">
    <property type="term" value="F:peptide hormone receptor binding"/>
    <property type="evidence" value="ECO:0007669"/>
    <property type="project" value="TreeGrafter"/>
</dbReference>
<dbReference type="Pfam" id="PF02024">
    <property type="entry name" value="Leptin"/>
    <property type="match status" value="1"/>
</dbReference>
<evidence type="ECO:0000256" key="4">
    <source>
        <dbReference type="ARBA" id="ARBA00022525"/>
    </source>
</evidence>
<dbReference type="GO" id="GO:0005615">
    <property type="term" value="C:extracellular space"/>
    <property type="evidence" value="ECO:0007669"/>
    <property type="project" value="TreeGrafter"/>
</dbReference>
<dbReference type="Proteomes" id="UP000189704">
    <property type="component" value="Unplaced"/>
</dbReference>
<dbReference type="GO" id="GO:0046427">
    <property type="term" value="P:positive regulation of receptor signaling pathway via JAK-STAT"/>
    <property type="evidence" value="ECO:0007669"/>
    <property type="project" value="TreeGrafter"/>
</dbReference>
<proteinExistence type="inferred from homology"/>
<feature type="chain" id="PRO_5010577136" description="Leptin" evidence="8">
    <location>
        <begin position="22"/>
        <end position="167"/>
    </location>
</feature>
<sequence>MHWGPLCRFLWLCPCLAYLQAVPIHRVRDDSRALIKTIVTRINDISHTQSVSSLQRIAGLDFIPGLQPVLSLSKMDETLAVYQQILTRLPPRNVVQILNDLENLRDLLYLLAVSKGCPFPHSSGLKTLESLDGVLEASRYSMEVVTLSRLQASLQDMLQQLDLGPRC</sequence>
<evidence type="ECO:0000256" key="8">
    <source>
        <dbReference type="SAM" id="SignalP"/>
    </source>
</evidence>
<comment type="similarity">
    <text evidence="2 6">Belongs to the leptin family.</text>
</comment>
<dbReference type="GO" id="GO:0051897">
    <property type="term" value="P:positive regulation of phosphatidylinositol 3-kinase/protein kinase B signal transduction"/>
    <property type="evidence" value="ECO:0007669"/>
    <property type="project" value="TreeGrafter"/>
</dbReference>
<dbReference type="SUPFAM" id="SSF47266">
    <property type="entry name" value="4-helical cytokines"/>
    <property type="match status" value="1"/>
</dbReference>
<organism evidence="9 10">
    <name type="scientific">Carlito syrichta</name>
    <name type="common">Philippine tarsier</name>
    <name type="synonym">Tarsius syrichta</name>
    <dbReference type="NCBI Taxonomy" id="1868482"/>
    <lineage>
        <taxon>Eukaryota</taxon>
        <taxon>Metazoa</taxon>
        <taxon>Chordata</taxon>
        <taxon>Craniata</taxon>
        <taxon>Vertebrata</taxon>
        <taxon>Euteleostomi</taxon>
        <taxon>Mammalia</taxon>
        <taxon>Eutheria</taxon>
        <taxon>Euarchontoglires</taxon>
        <taxon>Primates</taxon>
        <taxon>Haplorrhini</taxon>
        <taxon>Tarsiiformes</taxon>
        <taxon>Tarsiidae</taxon>
        <taxon>Carlito</taxon>
    </lineage>
</organism>
<dbReference type="InterPro" id="IPR000065">
    <property type="entry name" value="Leptin"/>
</dbReference>
<dbReference type="AlphaFoldDB" id="A0A1U7SPA6"/>
<dbReference type="PIRSF" id="PIRSF001837">
    <property type="entry name" value="Leptin"/>
    <property type="match status" value="1"/>
</dbReference>
<dbReference type="GO" id="GO:0006629">
    <property type="term" value="P:lipid metabolic process"/>
    <property type="evidence" value="ECO:0007669"/>
    <property type="project" value="TreeGrafter"/>
</dbReference>
<feature type="disulfide bond" evidence="7">
    <location>
        <begin position="117"/>
        <end position="167"/>
    </location>
</feature>
<dbReference type="PANTHER" id="PTHR11724:SF1">
    <property type="entry name" value="LEPTIN"/>
    <property type="match status" value="1"/>
</dbReference>
<dbReference type="PANTHER" id="PTHR11724">
    <property type="entry name" value="LEPTIN"/>
    <property type="match status" value="1"/>
</dbReference>
<dbReference type="GO" id="GO:0038108">
    <property type="term" value="P:negative regulation of appetite by leptin-mediated signaling pathway"/>
    <property type="evidence" value="ECO:0007669"/>
    <property type="project" value="TreeGrafter"/>
</dbReference>
<evidence type="ECO:0000256" key="5">
    <source>
        <dbReference type="ARBA" id="ARBA00030981"/>
    </source>
</evidence>
<dbReference type="FunFam" id="1.20.1250.10:FF:000008">
    <property type="entry name" value="Leptin"/>
    <property type="match status" value="1"/>
</dbReference>
<feature type="signal peptide" evidence="8">
    <location>
        <begin position="1"/>
        <end position="21"/>
    </location>
</feature>
<evidence type="ECO:0000256" key="6">
    <source>
        <dbReference type="PIRNR" id="PIRNR001837"/>
    </source>
</evidence>
<dbReference type="KEGG" id="csyr:103250581"/>
<dbReference type="GO" id="GO:1900745">
    <property type="term" value="P:positive regulation of p38MAPK cascade"/>
    <property type="evidence" value="ECO:0007669"/>
    <property type="project" value="TreeGrafter"/>
</dbReference>
<keyword evidence="4 6" id="KW-0964">Secreted</keyword>
<dbReference type="RefSeq" id="XP_008047370.1">
    <property type="nucleotide sequence ID" value="XM_008049179.1"/>
</dbReference>
<name>A0A1U7SPA6_CARSF</name>
<dbReference type="Gene3D" id="1.20.1250.10">
    <property type="match status" value="1"/>
</dbReference>
<dbReference type="GeneID" id="103250581"/>
<keyword evidence="7" id="KW-1015">Disulfide bond</keyword>
<evidence type="ECO:0000256" key="7">
    <source>
        <dbReference type="PIRSR" id="PIRSR001837-1"/>
    </source>
</evidence>
<dbReference type="GO" id="GO:0006112">
    <property type="term" value="P:energy reserve metabolic process"/>
    <property type="evidence" value="ECO:0007669"/>
    <property type="project" value="TreeGrafter"/>
</dbReference>
<protein>
    <recommendedName>
        <fullName evidence="3 6">Leptin</fullName>
    </recommendedName>
    <alternativeName>
        <fullName evidence="5 6">Obesity factor</fullName>
    </alternativeName>
</protein>
<dbReference type="GO" id="GO:0032008">
    <property type="term" value="P:positive regulation of TOR signaling"/>
    <property type="evidence" value="ECO:0007669"/>
    <property type="project" value="TreeGrafter"/>
</dbReference>
<dbReference type="GO" id="GO:0005179">
    <property type="term" value="F:hormone activity"/>
    <property type="evidence" value="ECO:0007669"/>
    <property type="project" value="InterPro"/>
</dbReference>
<dbReference type="OrthoDB" id="9872512at2759"/>
<dbReference type="GO" id="GO:0032868">
    <property type="term" value="P:response to insulin"/>
    <property type="evidence" value="ECO:0007669"/>
    <property type="project" value="TreeGrafter"/>
</dbReference>
<comment type="subcellular location">
    <subcellularLocation>
        <location evidence="1 6">Secreted</location>
    </subcellularLocation>
</comment>